<proteinExistence type="predicted"/>
<keyword evidence="2 5" id="KW-0812">Transmembrane</keyword>
<evidence type="ECO:0000256" key="5">
    <source>
        <dbReference type="SAM" id="Phobius"/>
    </source>
</evidence>
<evidence type="ECO:0000256" key="1">
    <source>
        <dbReference type="ARBA" id="ARBA00004141"/>
    </source>
</evidence>
<reference evidence="6" key="1">
    <citation type="submission" date="2021-04" db="EMBL/GenBank/DDBJ databases">
        <authorList>
            <person name="Pira H."/>
            <person name="Risdian C."/>
            <person name="Wink J."/>
        </authorList>
    </citation>
    <scope>NUCLEOTIDE SEQUENCE</scope>
    <source>
        <strain evidence="6">WHY3</strain>
    </source>
</reference>
<feature type="transmembrane region" description="Helical" evidence="5">
    <location>
        <begin position="66"/>
        <end position="84"/>
    </location>
</feature>
<protein>
    <submittedName>
        <fullName evidence="6">DoxX family membrane protein</fullName>
    </submittedName>
</protein>
<dbReference type="InterPro" id="IPR032808">
    <property type="entry name" value="DoxX"/>
</dbReference>
<dbReference type="RefSeq" id="WP_218544315.1">
    <property type="nucleotide sequence ID" value="NZ_JAGSPD010000001.1"/>
</dbReference>
<feature type="transmembrane region" description="Helical" evidence="5">
    <location>
        <begin position="89"/>
        <end position="106"/>
    </location>
</feature>
<dbReference type="GO" id="GO:0016020">
    <property type="term" value="C:membrane"/>
    <property type="evidence" value="ECO:0007669"/>
    <property type="project" value="UniProtKB-SubCell"/>
</dbReference>
<feature type="transmembrane region" description="Helical" evidence="5">
    <location>
        <begin position="12"/>
        <end position="33"/>
    </location>
</feature>
<dbReference type="Pfam" id="PF07681">
    <property type="entry name" value="DoxX"/>
    <property type="match status" value="1"/>
</dbReference>
<evidence type="ECO:0000256" key="4">
    <source>
        <dbReference type="ARBA" id="ARBA00023136"/>
    </source>
</evidence>
<name>A0A9X1F5K9_9FLAO</name>
<comment type="subcellular location">
    <subcellularLocation>
        <location evidence="1">Membrane</location>
        <topology evidence="1">Multi-pass membrane protein</topology>
    </subcellularLocation>
</comment>
<sequence length="160" mass="18481">MSFLEKTHKKIYGKGVFIAFTWLTRILLAIAFMPSGFTKLVGNRFTSISVEDPVGFFFEAIYQTGWYWNFLGATQLLVALLLLIPRTSFLASLLYFPIIINIFLMVTSMHFTGTPIVAGLMLLGNIYLILWDYNKLKKSFLTFFKNLTQQLLFKIVNLWL</sequence>
<evidence type="ECO:0000256" key="3">
    <source>
        <dbReference type="ARBA" id="ARBA00022989"/>
    </source>
</evidence>
<dbReference type="AlphaFoldDB" id="A0A9X1F5K9"/>
<gene>
    <name evidence="6" type="ORF">KCG49_01025</name>
</gene>
<keyword evidence="3 5" id="KW-1133">Transmembrane helix</keyword>
<dbReference type="EMBL" id="JAGSPD010000001">
    <property type="protein sequence ID" value="MBV7267767.1"/>
    <property type="molecule type" value="Genomic_DNA"/>
</dbReference>
<organism evidence="6 7">
    <name type="scientific">Winogradskyella luteola</name>
    <dbReference type="NCBI Taxonomy" id="2828330"/>
    <lineage>
        <taxon>Bacteria</taxon>
        <taxon>Pseudomonadati</taxon>
        <taxon>Bacteroidota</taxon>
        <taxon>Flavobacteriia</taxon>
        <taxon>Flavobacteriales</taxon>
        <taxon>Flavobacteriaceae</taxon>
        <taxon>Winogradskyella</taxon>
    </lineage>
</organism>
<comment type="caution">
    <text evidence="6">The sequence shown here is derived from an EMBL/GenBank/DDBJ whole genome shotgun (WGS) entry which is preliminary data.</text>
</comment>
<accession>A0A9X1F5K9</accession>
<evidence type="ECO:0000313" key="6">
    <source>
        <dbReference type="EMBL" id="MBV7267767.1"/>
    </source>
</evidence>
<dbReference type="Proteomes" id="UP001138894">
    <property type="component" value="Unassembled WGS sequence"/>
</dbReference>
<keyword evidence="7" id="KW-1185">Reference proteome</keyword>
<feature type="transmembrane region" description="Helical" evidence="5">
    <location>
        <begin position="112"/>
        <end position="131"/>
    </location>
</feature>
<evidence type="ECO:0000256" key="2">
    <source>
        <dbReference type="ARBA" id="ARBA00022692"/>
    </source>
</evidence>
<keyword evidence="4 5" id="KW-0472">Membrane</keyword>
<evidence type="ECO:0000313" key="7">
    <source>
        <dbReference type="Proteomes" id="UP001138894"/>
    </source>
</evidence>